<proteinExistence type="inferred from homology"/>
<dbReference type="InterPro" id="IPR003029">
    <property type="entry name" value="S1_domain"/>
</dbReference>
<protein>
    <submittedName>
        <fullName evidence="5">Eukaryotic translation initiation factor 2 alpha subunit family protein</fullName>
    </submittedName>
</protein>
<dbReference type="EMBL" id="KF900631">
    <property type="protein sequence ID" value="AIF01803.1"/>
    <property type="molecule type" value="Genomic_DNA"/>
</dbReference>
<feature type="domain" description="S1 motif" evidence="4">
    <location>
        <begin position="16"/>
        <end position="87"/>
    </location>
</feature>
<keyword evidence="3" id="KW-0648">Protein biosynthesis</keyword>
<dbReference type="Gene3D" id="1.10.150.190">
    <property type="entry name" value="Translation initiation factor 2, subunit 1, domain 2"/>
    <property type="match status" value="1"/>
</dbReference>
<sequence>MRRCHMADSDLWPEEGELLICIVSSVKENGAYLKLEGYEGRTGFVFIGEVASGWVKNISTHLREGQRVVAKAIQVRKDKQRIELSIKSVSEERRRDTLQAWKNRQRASQLMRVAAERIGWDEVKTAAICDEMREVFGTLFGALEECAMSDTALSDAGFNGDWIAVVTELAVENIVPPYVEIRGEFDIQVWGPEGVNAIRDALVAAEACGEGLEEVTITCHYDGAPHYRIDIRAPDYQAAESVWEAAQKAASHCMASVEGSIAAERL</sequence>
<dbReference type="SUPFAM" id="SSF50249">
    <property type="entry name" value="Nucleic acid-binding proteins"/>
    <property type="match status" value="1"/>
</dbReference>
<name>A0A075GJM4_9EURY</name>
<accession>A0A075GJM4</accession>
<dbReference type="GO" id="GO:0043022">
    <property type="term" value="F:ribosome binding"/>
    <property type="evidence" value="ECO:0007669"/>
    <property type="project" value="TreeGrafter"/>
</dbReference>
<dbReference type="PANTHER" id="PTHR10602">
    <property type="entry name" value="EUKARYOTIC TRANSLATION INITIATION FACTOR 2 SUBUNIT 1"/>
    <property type="match status" value="1"/>
</dbReference>
<keyword evidence="2 5" id="KW-0396">Initiation factor</keyword>
<dbReference type="Gene3D" id="2.40.50.140">
    <property type="entry name" value="Nucleic acid-binding proteins"/>
    <property type="match status" value="1"/>
</dbReference>
<dbReference type="SMART" id="SM00316">
    <property type="entry name" value="S1"/>
    <property type="match status" value="1"/>
</dbReference>
<evidence type="ECO:0000256" key="3">
    <source>
        <dbReference type="ARBA" id="ARBA00022917"/>
    </source>
</evidence>
<dbReference type="SUPFAM" id="SSF110993">
    <property type="entry name" value="eIF-2-alpha, C-terminal domain"/>
    <property type="match status" value="1"/>
</dbReference>
<dbReference type="InterPro" id="IPR012340">
    <property type="entry name" value="NA-bd_OB-fold"/>
</dbReference>
<dbReference type="NCBIfam" id="NF003064">
    <property type="entry name" value="PRK03987.1-4"/>
    <property type="match status" value="1"/>
</dbReference>
<dbReference type="SUPFAM" id="SSF116742">
    <property type="entry name" value="eIF2alpha middle domain-like"/>
    <property type="match status" value="1"/>
</dbReference>
<dbReference type="InterPro" id="IPR011488">
    <property type="entry name" value="TIF_2_asu"/>
</dbReference>
<dbReference type="GO" id="GO:0003743">
    <property type="term" value="F:translation initiation factor activity"/>
    <property type="evidence" value="ECO:0007669"/>
    <property type="project" value="UniProtKB-KW"/>
</dbReference>
<dbReference type="Pfam" id="PF07541">
    <property type="entry name" value="EIF_2_alpha"/>
    <property type="match status" value="1"/>
</dbReference>
<dbReference type="InterPro" id="IPR044126">
    <property type="entry name" value="S1_IF2_alpha"/>
</dbReference>
<dbReference type="PROSITE" id="PS50126">
    <property type="entry name" value="S1"/>
    <property type="match status" value="1"/>
</dbReference>
<dbReference type="InterPro" id="IPR024054">
    <property type="entry name" value="TIF2_asu_middle_sf"/>
</dbReference>
<evidence type="ECO:0000256" key="2">
    <source>
        <dbReference type="ARBA" id="ARBA00022540"/>
    </source>
</evidence>
<comment type="similarity">
    <text evidence="1">Belongs to the eIF-2-alpha family.</text>
</comment>
<dbReference type="PANTHER" id="PTHR10602:SF0">
    <property type="entry name" value="EUKARYOTIC TRANSLATION INITIATION FACTOR 2 SUBUNIT 1"/>
    <property type="match status" value="1"/>
</dbReference>
<evidence type="ECO:0000313" key="5">
    <source>
        <dbReference type="EMBL" id="AIF01803.1"/>
    </source>
</evidence>
<evidence type="ECO:0000256" key="1">
    <source>
        <dbReference type="ARBA" id="ARBA00007223"/>
    </source>
</evidence>
<dbReference type="Pfam" id="PF00575">
    <property type="entry name" value="S1"/>
    <property type="match status" value="1"/>
</dbReference>
<dbReference type="AlphaFoldDB" id="A0A075GJM4"/>
<organism evidence="5">
    <name type="scientific">uncultured marine group II/III euryarchaeote KM3_14_H03</name>
    <dbReference type="NCBI Taxonomy" id="1457891"/>
    <lineage>
        <taxon>Archaea</taxon>
        <taxon>Methanobacteriati</taxon>
        <taxon>Methanobacteriota</taxon>
        <taxon>environmental samples</taxon>
    </lineage>
</organism>
<reference evidence="5" key="1">
    <citation type="journal article" date="2014" name="Genome Biol. Evol.">
        <title>Pangenome evidence for extensive interdomain horizontal transfer affecting lineage core and shell genes in uncultured planktonic thaumarchaeota and euryarchaeota.</title>
        <authorList>
            <person name="Deschamps P."/>
            <person name="Zivanovic Y."/>
            <person name="Moreira D."/>
            <person name="Rodriguez-Valera F."/>
            <person name="Lopez-Garcia P."/>
        </authorList>
    </citation>
    <scope>NUCLEOTIDE SEQUENCE</scope>
</reference>
<dbReference type="Gene3D" id="3.30.70.1130">
    <property type="entry name" value="EIF_2_alpha"/>
    <property type="match status" value="1"/>
</dbReference>
<evidence type="ECO:0000259" key="4">
    <source>
        <dbReference type="PROSITE" id="PS50126"/>
    </source>
</evidence>
<dbReference type="InterPro" id="IPR024055">
    <property type="entry name" value="TIF2_asu_C"/>
</dbReference>
<dbReference type="CDD" id="cd04452">
    <property type="entry name" value="S1_IF2_alpha"/>
    <property type="match status" value="1"/>
</dbReference>
<dbReference type="GO" id="GO:0003723">
    <property type="term" value="F:RNA binding"/>
    <property type="evidence" value="ECO:0007669"/>
    <property type="project" value="InterPro"/>
</dbReference>